<evidence type="ECO:0000256" key="4">
    <source>
        <dbReference type="ARBA" id="ARBA00022692"/>
    </source>
</evidence>
<dbReference type="GO" id="GO:0005886">
    <property type="term" value="C:plasma membrane"/>
    <property type="evidence" value="ECO:0007669"/>
    <property type="project" value="TreeGrafter"/>
</dbReference>
<sequence>MESPTKSEKLVQEDPLEIGRDGIPAEIWEDMVKHEKFIYFSLMFLNGSVLWAYYSCLSAQDFYTVEFPDSGLDFSFLTTLCTAWPMVLGQGLQMVFGLDKKFSQRTRVHVGYCIFMVMAILIMVFSAIDFSNQKTGGILVLVCFGCIGFGNSLSEATYYTFAALFPIEKFTNGVQIGNTCAGILNITVATVLRLAVGGVNQTSSSTKLSFYLFFSLLVIVLVCAILLYRYLVSLPSVKFLMDRNENSAKEEHLANQSVGRTLQNLSRIFSIIWIPAIAQFLIFFVSLSVFPGFGCAASRNLFPPYSDEVHNLTSTWYCSPGIIGSYNYGDFIGRILCTAAVYRVVTMGWAFGLSVLRIAFIPLLLMGVAGTSLYAFPFGSMGALAYNIVLNLLIGISTGLLSTVTMGVAPRMLKPEDRESGGAVMVFFLFLGIATGSTFGFLVSDNGWLGFFIATPAAVQTGFVEQAEPQSVDVSVIRPGYGHFFPLTSRPFRNSPGQSQEVSSPMESPSKSEKLVSDDQVELGHDGMPEEIWDDMVKNERNIFFSLMFLNGSVLWAYYSCLSAQDFYTVEFADSANQSVGRTLQNLSRIFSIIWIPAIAQFLIFFVSLSVFPGFGCAASRNLFPPYSDEVHNLTSTWYCSPGIIGSYNYGDFIGRILCTAAVYRVVTMGWAFGLSVLRIAFIPLLLMGVAGTSLYAFPFGSMGALAYNIVLNLLIGISTGLLSTVTMGVAPRMLKPEDRESGGAVMVFFLFLGIATGSTFGFLVSDNGWLGL</sequence>
<feature type="transmembrane region" description="Helical" evidence="8">
    <location>
        <begin position="421"/>
        <end position="443"/>
    </location>
</feature>
<evidence type="ECO:0000313" key="9">
    <source>
        <dbReference type="EMBL" id="ETN20593.1"/>
    </source>
</evidence>
<organism evidence="9 10">
    <name type="scientific">Phytophthora nicotianae (strain INRA-310)</name>
    <name type="common">Phytophthora parasitica</name>
    <dbReference type="NCBI Taxonomy" id="761204"/>
    <lineage>
        <taxon>Eukaryota</taxon>
        <taxon>Sar</taxon>
        <taxon>Stramenopiles</taxon>
        <taxon>Oomycota</taxon>
        <taxon>Peronosporomycetes</taxon>
        <taxon>Peronosporales</taxon>
        <taxon>Peronosporaceae</taxon>
        <taxon>Phytophthora</taxon>
    </lineage>
</organism>
<feature type="transmembrane region" description="Helical" evidence="8">
    <location>
        <begin position="208"/>
        <end position="231"/>
    </location>
</feature>
<dbReference type="OrthoDB" id="1856718at2759"/>
<evidence type="ECO:0000256" key="1">
    <source>
        <dbReference type="ARBA" id="ARBA00004141"/>
    </source>
</evidence>
<feature type="transmembrane region" description="Helical" evidence="8">
    <location>
        <begin position="743"/>
        <end position="765"/>
    </location>
</feature>
<name>W2R5C8_PHYN3</name>
<dbReference type="PRINTS" id="PR01130">
    <property type="entry name" value="DERENTRNSPRT"/>
</dbReference>
<feature type="region of interest" description="Disordered" evidence="7">
    <location>
        <begin position="488"/>
        <end position="513"/>
    </location>
</feature>
<feature type="transmembrane region" description="Helical" evidence="8">
    <location>
        <begin position="680"/>
        <end position="698"/>
    </location>
</feature>
<feature type="transmembrane region" description="Helical" evidence="8">
    <location>
        <begin position="653"/>
        <end position="673"/>
    </location>
</feature>
<evidence type="ECO:0000256" key="2">
    <source>
        <dbReference type="ARBA" id="ARBA00007965"/>
    </source>
</evidence>
<protein>
    <submittedName>
        <fullName evidence="9">Uncharacterized protein</fullName>
    </submittedName>
</protein>
<dbReference type="FunFam" id="1.20.1250.20:FF:000317">
    <property type="entry name" value="Equilibrative Nucleoside Transporter (ENT) Family"/>
    <property type="match status" value="1"/>
</dbReference>
<dbReference type="PANTHER" id="PTHR10332:SF10">
    <property type="entry name" value="EQUILIBRATIVE NUCLEOSIDE TRANSPORTER 4"/>
    <property type="match status" value="1"/>
</dbReference>
<comment type="subcellular location">
    <subcellularLocation>
        <location evidence="1">Membrane</location>
        <topology evidence="1">Multi-pass membrane protein</topology>
    </subcellularLocation>
</comment>
<dbReference type="InterPro" id="IPR002259">
    <property type="entry name" value="Eqnu_transpt"/>
</dbReference>
<feature type="compositionally biased region" description="Polar residues" evidence="7">
    <location>
        <begin position="491"/>
        <end position="502"/>
    </location>
</feature>
<comment type="similarity">
    <text evidence="2">Belongs to the SLC29A/ENT transporter (TC 2.A.57) family.</text>
</comment>
<evidence type="ECO:0000256" key="7">
    <source>
        <dbReference type="SAM" id="MobiDB-lite"/>
    </source>
</evidence>
<feature type="transmembrane region" description="Helical" evidence="8">
    <location>
        <begin position="543"/>
        <end position="562"/>
    </location>
</feature>
<evidence type="ECO:0000256" key="3">
    <source>
        <dbReference type="ARBA" id="ARBA00022448"/>
    </source>
</evidence>
<evidence type="ECO:0000256" key="6">
    <source>
        <dbReference type="ARBA" id="ARBA00023136"/>
    </source>
</evidence>
<evidence type="ECO:0000256" key="5">
    <source>
        <dbReference type="ARBA" id="ARBA00022989"/>
    </source>
</evidence>
<feature type="transmembrane region" description="Helical" evidence="8">
    <location>
        <begin position="710"/>
        <end position="731"/>
    </location>
</feature>
<dbReference type="Proteomes" id="UP000018817">
    <property type="component" value="Unassembled WGS sequence"/>
</dbReference>
<dbReference type="InterPro" id="IPR036259">
    <property type="entry name" value="MFS_trans_sf"/>
</dbReference>
<dbReference type="EMBL" id="KI669564">
    <property type="protein sequence ID" value="ETN20593.1"/>
    <property type="molecule type" value="Genomic_DNA"/>
</dbReference>
<dbReference type="VEuPathDB" id="FungiDB:PPTG_21326"/>
<feature type="transmembrane region" description="Helical" evidence="8">
    <location>
        <begin position="268"/>
        <end position="293"/>
    </location>
</feature>
<reference evidence="9 10" key="2">
    <citation type="submission" date="2013-11" db="EMBL/GenBank/DDBJ databases">
        <title>The Genome Sequence of Phytophthora parasitica INRA-310.</title>
        <authorList>
            <consortium name="The Broad Institute Genomics Platform"/>
            <person name="Russ C."/>
            <person name="Tyler B."/>
            <person name="Panabieres F."/>
            <person name="Shan W."/>
            <person name="Tripathy S."/>
            <person name="Grunwald N."/>
            <person name="Machado M."/>
            <person name="Johnson C.S."/>
            <person name="Arredondo F."/>
            <person name="Hong C."/>
            <person name="Coffey M."/>
            <person name="Young S.K."/>
            <person name="Zeng Q."/>
            <person name="Gargeya S."/>
            <person name="Fitzgerald M."/>
            <person name="Abouelleil A."/>
            <person name="Alvarado L."/>
            <person name="Chapman S.B."/>
            <person name="Gainer-Dewar J."/>
            <person name="Goldberg J."/>
            <person name="Griggs A."/>
            <person name="Gujja S."/>
            <person name="Hansen M."/>
            <person name="Howarth C."/>
            <person name="Imamovic A."/>
            <person name="Ireland A."/>
            <person name="Larimer J."/>
            <person name="McCowan C."/>
            <person name="Murphy C."/>
            <person name="Pearson M."/>
            <person name="Poon T.W."/>
            <person name="Priest M."/>
            <person name="Roberts A."/>
            <person name="Saif S."/>
            <person name="Shea T."/>
            <person name="Sykes S."/>
            <person name="Wortman J."/>
            <person name="Nusbaum C."/>
            <person name="Birren B."/>
        </authorList>
    </citation>
    <scope>NUCLEOTIDE SEQUENCE [LARGE SCALE GENOMIC DNA]</scope>
    <source>
        <strain evidence="9 10">INRA-310</strain>
    </source>
</reference>
<dbReference type="PANTHER" id="PTHR10332">
    <property type="entry name" value="EQUILIBRATIVE NUCLEOSIDE TRANSPORTER"/>
    <property type="match status" value="1"/>
</dbReference>
<dbReference type="AlphaFoldDB" id="W2R5C8"/>
<gene>
    <name evidence="9" type="ORF">PPTG_21326</name>
</gene>
<feature type="transmembrane region" description="Helical" evidence="8">
    <location>
        <begin position="176"/>
        <end position="196"/>
    </location>
</feature>
<feature type="transmembrane region" description="Helical" evidence="8">
    <location>
        <begin position="110"/>
        <end position="130"/>
    </location>
</feature>
<proteinExistence type="inferred from homology"/>
<keyword evidence="3" id="KW-0813">Transport</keyword>
<reference evidence="10" key="1">
    <citation type="submission" date="2011-12" db="EMBL/GenBank/DDBJ databases">
        <authorList>
            <consortium name="The Broad Institute Genome Sequencing Platform"/>
            <person name="Russ C."/>
            <person name="Tyler B."/>
            <person name="Panabieres F."/>
            <person name="Shan W."/>
            <person name="Tripathy S."/>
            <person name="Grunwald N."/>
            <person name="Machado M."/>
            <person name="Young S.K."/>
            <person name="Zeng Q."/>
            <person name="Gargeya S."/>
            <person name="Fitzgerald M."/>
            <person name="Haas B."/>
            <person name="Abouelleil A."/>
            <person name="Alvarado L."/>
            <person name="Arachchi H.M."/>
            <person name="Berlin A."/>
            <person name="Chapman S.B."/>
            <person name="Gearin G."/>
            <person name="Goldberg J."/>
            <person name="Griggs A."/>
            <person name="Gujja S."/>
            <person name="Hansen M."/>
            <person name="Heiman D."/>
            <person name="Howarth C."/>
            <person name="Larimer J."/>
            <person name="Lui A."/>
            <person name="MacDonald P.J.P."/>
            <person name="McCowen C."/>
            <person name="Montmayeur A."/>
            <person name="Murphy C."/>
            <person name="Neiman D."/>
            <person name="Pearson M."/>
            <person name="Priest M."/>
            <person name="Roberts A."/>
            <person name="Saif S."/>
            <person name="Shea T."/>
            <person name="Sisk P."/>
            <person name="Stolte C."/>
            <person name="Sykes S."/>
            <person name="Wortman J."/>
            <person name="Nusbaum C."/>
            <person name="Birren B."/>
        </authorList>
    </citation>
    <scope>NUCLEOTIDE SEQUENCE [LARGE SCALE GENOMIC DNA]</scope>
    <source>
        <strain evidence="10">INRA-310</strain>
    </source>
</reference>
<dbReference type="Gene3D" id="1.20.1250.20">
    <property type="entry name" value="MFS general substrate transporter like domains"/>
    <property type="match status" value="1"/>
</dbReference>
<feature type="transmembrane region" description="Helical" evidence="8">
    <location>
        <begin position="37"/>
        <end position="54"/>
    </location>
</feature>
<feature type="transmembrane region" description="Helical" evidence="8">
    <location>
        <begin position="74"/>
        <end position="98"/>
    </location>
</feature>
<evidence type="ECO:0000313" key="10">
    <source>
        <dbReference type="Proteomes" id="UP000018817"/>
    </source>
</evidence>
<evidence type="ECO:0000256" key="8">
    <source>
        <dbReference type="SAM" id="Phobius"/>
    </source>
</evidence>
<feature type="transmembrane region" description="Helical" evidence="8">
    <location>
        <begin position="358"/>
        <end position="376"/>
    </location>
</feature>
<keyword evidence="5 8" id="KW-1133">Transmembrane helix</keyword>
<keyword evidence="6 8" id="KW-0472">Membrane</keyword>
<feature type="transmembrane region" description="Helical" evidence="8">
    <location>
        <begin position="136"/>
        <end position="164"/>
    </location>
</feature>
<feature type="transmembrane region" description="Helical" evidence="8">
    <location>
        <begin position="388"/>
        <end position="409"/>
    </location>
</feature>
<keyword evidence="4 8" id="KW-0812">Transmembrane</keyword>
<dbReference type="GO" id="GO:0005337">
    <property type="term" value="F:nucleoside transmembrane transporter activity"/>
    <property type="evidence" value="ECO:0007669"/>
    <property type="project" value="InterPro"/>
</dbReference>
<dbReference type="Pfam" id="PF01733">
    <property type="entry name" value="Nucleoside_tran"/>
    <property type="match status" value="2"/>
</dbReference>
<dbReference type="SUPFAM" id="SSF103473">
    <property type="entry name" value="MFS general substrate transporter"/>
    <property type="match status" value="1"/>
</dbReference>
<accession>W2R5C8</accession>
<feature type="transmembrane region" description="Helical" evidence="8">
    <location>
        <begin position="590"/>
        <end position="615"/>
    </location>
</feature>
<dbReference type="GeneID" id="20189925"/>
<dbReference type="RefSeq" id="XP_008894827.1">
    <property type="nucleotide sequence ID" value="XM_008896579.1"/>
</dbReference>